<evidence type="ECO:0000256" key="4">
    <source>
        <dbReference type="ARBA" id="ARBA00007786"/>
    </source>
</evidence>
<dbReference type="InterPro" id="IPR000070">
    <property type="entry name" value="Pectinesterase_cat"/>
</dbReference>
<keyword evidence="15" id="KW-1185">Reference proteome</keyword>
<dbReference type="Gene3D" id="2.160.20.10">
    <property type="entry name" value="Single-stranded right-handed beta-helix, Pectin lyase-like"/>
    <property type="match status" value="1"/>
</dbReference>
<accession>A0AAN9HSK5</accession>
<dbReference type="InterPro" id="IPR035513">
    <property type="entry name" value="Invertase/methylesterase_inhib"/>
</dbReference>
<comment type="similarity">
    <text evidence="3">In the N-terminal section; belongs to the PMEI family.</text>
</comment>
<dbReference type="SMART" id="SM00856">
    <property type="entry name" value="PMEI"/>
    <property type="match status" value="1"/>
</dbReference>
<evidence type="ECO:0000256" key="5">
    <source>
        <dbReference type="ARBA" id="ARBA00013229"/>
    </source>
</evidence>
<proteinExistence type="inferred from homology"/>
<evidence type="ECO:0000256" key="12">
    <source>
        <dbReference type="ARBA" id="ARBA00057335"/>
    </source>
</evidence>
<protein>
    <recommendedName>
        <fullName evidence="5">pectinesterase</fullName>
        <ecNumber evidence="5">3.1.1.11</ecNumber>
    </recommendedName>
</protein>
<evidence type="ECO:0000256" key="9">
    <source>
        <dbReference type="ARBA" id="ARBA00023157"/>
    </source>
</evidence>
<dbReference type="GO" id="GO:0030599">
    <property type="term" value="F:pectinesterase activity"/>
    <property type="evidence" value="ECO:0007669"/>
    <property type="project" value="UniProtKB-EC"/>
</dbReference>
<dbReference type="EMBL" id="JAYWIO010000008">
    <property type="protein sequence ID" value="KAK7247561.1"/>
    <property type="molecule type" value="Genomic_DNA"/>
</dbReference>
<comment type="pathway">
    <text evidence="2">Glycan metabolism; pectin degradation; 2-dehydro-3-deoxy-D-gluconate from pectin: step 1/5.</text>
</comment>
<dbReference type="FunFam" id="2.160.20.10:FF:000001">
    <property type="entry name" value="Pectinesterase"/>
    <property type="match status" value="1"/>
</dbReference>
<organism evidence="14 15">
    <name type="scientific">Crotalaria pallida</name>
    <name type="common">Smooth rattlebox</name>
    <name type="synonym">Crotalaria striata</name>
    <dbReference type="NCBI Taxonomy" id="3830"/>
    <lineage>
        <taxon>Eukaryota</taxon>
        <taxon>Viridiplantae</taxon>
        <taxon>Streptophyta</taxon>
        <taxon>Embryophyta</taxon>
        <taxon>Tracheophyta</taxon>
        <taxon>Spermatophyta</taxon>
        <taxon>Magnoliopsida</taxon>
        <taxon>eudicotyledons</taxon>
        <taxon>Gunneridae</taxon>
        <taxon>Pentapetalae</taxon>
        <taxon>rosids</taxon>
        <taxon>fabids</taxon>
        <taxon>Fabales</taxon>
        <taxon>Fabaceae</taxon>
        <taxon>Papilionoideae</taxon>
        <taxon>50 kb inversion clade</taxon>
        <taxon>genistoids sensu lato</taxon>
        <taxon>core genistoids</taxon>
        <taxon>Crotalarieae</taxon>
        <taxon>Crotalaria</taxon>
    </lineage>
</organism>
<evidence type="ECO:0000313" key="15">
    <source>
        <dbReference type="Proteomes" id="UP001372338"/>
    </source>
</evidence>
<dbReference type="InterPro" id="IPR011050">
    <property type="entry name" value="Pectin_lyase_fold/virulence"/>
</dbReference>
<dbReference type="PANTHER" id="PTHR31707">
    <property type="entry name" value="PECTINESTERASE"/>
    <property type="match status" value="1"/>
</dbReference>
<keyword evidence="9" id="KW-1015">Disulfide bond</keyword>
<dbReference type="Proteomes" id="UP001372338">
    <property type="component" value="Unassembled WGS sequence"/>
</dbReference>
<evidence type="ECO:0000256" key="7">
    <source>
        <dbReference type="ARBA" id="ARBA00022801"/>
    </source>
</evidence>
<evidence type="ECO:0000313" key="14">
    <source>
        <dbReference type="EMBL" id="KAK7247561.1"/>
    </source>
</evidence>
<comment type="function">
    <text evidence="12">Acts in the modification of cell walls via demethylesterification of cell wall pectin.</text>
</comment>
<evidence type="ECO:0000256" key="1">
    <source>
        <dbReference type="ARBA" id="ARBA00004191"/>
    </source>
</evidence>
<dbReference type="SUPFAM" id="SSF51126">
    <property type="entry name" value="Pectin lyase-like"/>
    <property type="match status" value="1"/>
</dbReference>
<keyword evidence="6" id="KW-0964">Secreted</keyword>
<evidence type="ECO:0000256" key="10">
    <source>
        <dbReference type="ARBA" id="ARBA00023180"/>
    </source>
</evidence>
<evidence type="ECO:0000256" key="11">
    <source>
        <dbReference type="ARBA" id="ARBA00047928"/>
    </source>
</evidence>
<dbReference type="FunFam" id="1.20.140.40:FF:000021">
    <property type="entry name" value="Probable pectinesterase/pectinesterase inhibitor 51"/>
    <property type="match status" value="1"/>
</dbReference>
<evidence type="ECO:0000256" key="2">
    <source>
        <dbReference type="ARBA" id="ARBA00005184"/>
    </source>
</evidence>
<comment type="similarity">
    <text evidence="4">In the C-terminal section; belongs to the pectinesterase family.</text>
</comment>
<gene>
    <name evidence="14" type="ORF">RIF29_42446</name>
</gene>
<feature type="domain" description="Pectinesterase inhibitor" evidence="13">
    <location>
        <begin position="112"/>
        <end position="260"/>
    </location>
</feature>
<dbReference type="SUPFAM" id="SSF101148">
    <property type="entry name" value="Plant invertase/pectin methylesterase inhibitor"/>
    <property type="match status" value="1"/>
</dbReference>
<dbReference type="Pfam" id="PF01095">
    <property type="entry name" value="Pectinesterase"/>
    <property type="match status" value="1"/>
</dbReference>
<keyword evidence="6" id="KW-0134">Cell wall</keyword>
<comment type="caution">
    <text evidence="14">The sequence shown here is derived from an EMBL/GenBank/DDBJ whole genome shotgun (WGS) entry which is preliminary data.</text>
</comment>
<dbReference type="InterPro" id="IPR012334">
    <property type="entry name" value="Pectin_lyas_fold"/>
</dbReference>
<dbReference type="AlphaFoldDB" id="A0AAN9HSK5"/>
<comment type="subcellular location">
    <subcellularLocation>
        <location evidence="1">Secreted</location>
        <location evidence="1">Cell wall</location>
    </subcellularLocation>
</comment>
<evidence type="ECO:0000256" key="6">
    <source>
        <dbReference type="ARBA" id="ARBA00022512"/>
    </source>
</evidence>
<evidence type="ECO:0000256" key="3">
    <source>
        <dbReference type="ARBA" id="ARBA00006027"/>
    </source>
</evidence>
<sequence>MENALLVETKPIRNYHSSIFGKLEIQKKKKSLTINPNENHSPPPLIKIHHNHQPPTQPNHSTFLIFFFFFSSQKENIKKKMSSFFFLSFLLFITLSSAAQHHHSPKKPPSLAATSAIQQLCSATHFPQQCESTLSQSNLPPNPTTLQLIQASIATTSTNLATAQTMIQSLLAASKDSVNRTVAANTCLEVLHNSNYRISLANASLPRANTKDARAYLSAALSYTYDCWNNLKYANDTKQVGETMSFLDSLSALTSNALSLAFNYDAFGDETASWKPPATERDGYWEQSGAGPVSEVKFPDKANADVTVCKGSESGCVSTVQEAINKAPDGVNGNGGKRFVIYIKEGVYEESVRVPLEKRNVVLLGDGMGKTVITASGEAGQPGRTTYNSATVAVLGDGFMAKDLTIQNTAGPVAHQAVALRLDSDLSIIENCEFLGHQDTLYAHSLRQFYKSCRIVGNVDFIFGNSAAVFQDCEILVCPRGVKPEHGESNAITAHGRTDPAQATGFVFQNCLINGTEEYMAMYHSNPKVHKNFLGRPWKMYSRTVFIHSTFEAIVTPQGWSPWDGDFALKTLYYGEFENSGPGSDLSQRVPWSSKIPAEHVLTYSAQNFIQGNEWITSSKLSSQGGNKSNNRISKHQ</sequence>
<evidence type="ECO:0000259" key="13">
    <source>
        <dbReference type="SMART" id="SM00856"/>
    </source>
</evidence>
<dbReference type="GO" id="GO:0042545">
    <property type="term" value="P:cell wall modification"/>
    <property type="evidence" value="ECO:0007669"/>
    <property type="project" value="InterPro"/>
</dbReference>
<reference evidence="14 15" key="1">
    <citation type="submission" date="2024-01" db="EMBL/GenBank/DDBJ databases">
        <title>The genomes of 5 underutilized Papilionoideae crops provide insights into root nodulation and disease resistanc.</title>
        <authorList>
            <person name="Yuan L."/>
        </authorList>
    </citation>
    <scope>NUCLEOTIDE SEQUENCE [LARGE SCALE GENOMIC DNA]</scope>
    <source>
        <strain evidence="14">ZHUSHIDOU_FW_LH</strain>
        <tissue evidence="14">Leaf</tissue>
    </source>
</reference>
<evidence type="ECO:0000256" key="8">
    <source>
        <dbReference type="ARBA" id="ARBA00023085"/>
    </source>
</evidence>
<dbReference type="NCBIfam" id="TIGR01614">
    <property type="entry name" value="PME_inhib"/>
    <property type="match status" value="1"/>
</dbReference>
<name>A0AAN9HSK5_CROPI</name>
<dbReference type="Gene3D" id="1.20.140.40">
    <property type="entry name" value="Invertase/pectin methylesterase inhibitor family protein"/>
    <property type="match status" value="1"/>
</dbReference>
<dbReference type="GO" id="GO:0004857">
    <property type="term" value="F:enzyme inhibitor activity"/>
    <property type="evidence" value="ECO:0007669"/>
    <property type="project" value="InterPro"/>
</dbReference>
<dbReference type="CDD" id="cd15798">
    <property type="entry name" value="PMEI-like_3"/>
    <property type="match status" value="1"/>
</dbReference>
<keyword evidence="8" id="KW-0063">Aspartyl esterase</keyword>
<dbReference type="InterPro" id="IPR006501">
    <property type="entry name" value="Pectinesterase_inhib_dom"/>
</dbReference>
<keyword evidence="10" id="KW-0325">Glycoprotein</keyword>
<comment type="catalytic activity">
    <reaction evidence="11">
        <text>[(1-&gt;4)-alpha-D-galacturonosyl methyl ester](n) + n H2O = [(1-&gt;4)-alpha-D-galacturonosyl](n) + n methanol + n H(+)</text>
        <dbReference type="Rhea" id="RHEA:22380"/>
        <dbReference type="Rhea" id="RHEA-COMP:14570"/>
        <dbReference type="Rhea" id="RHEA-COMP:14573"/>
        <dbReference type="ChEBI" id="CHEBI:15377"/>
        <dbReference type="ChEBI" id="CHEBI:15378"/>
        <dbReference type="ChEBI" id="CHEBI:17790"/>
        <dbReference type="ChEBI" id="CHEBI:140522"/>
        <dbReference type="ChEBI" id="CHEBI:140523"/>
        <dbReference type="EC" id="3.1.1.11"/>
    </reaction>
</comment>
<keyword evidence="7" id="KW-0378">Hydrolase</keyword>
<dbReference type="EC" id="3.1.1.11" evidence="5"/>
<dbReference type="Pfam" id="PF04043">
    <property type="entry name" value="PMEI"/>
    <property type="match status" value="1"/>
</dbReference>